<proteinExistence type="predicted"/>
<keyword evidence="1" id="KW-0813">Transport</keyword>
<evidence type="ECO:0000313" key="4">
    <source>
        <dbReference type="Proteomes" id="UP000298416"/>
    </source>
</evidence>
<dbReference type="AlphaFoldDB" id="A0A8X8XN74"/>
<dbReference type="PANTHER" id="PTHR45837">
    <property type="entry name" value="VESICLE-TRAFFICKING PROTEIN SEC22B"/>
    <property type="match status" value="1"/>
</dbReference>
<dbReference type="Proteomes" id="UP000298416">
    <property type="component" value="Unassembled WGS sequence"/>
</dbReference>
<dbReference type="InterPro" id="IPR044565">
    <property type="entry name" value="Sec22"/>
</dbReference>
<keyword evidence="4" id="KW-1185">Reference proteome</keyword>
<organism evidence="3">
    <name type="scientific">Salvia splendens</name>
    <name type="common">Scarlet sage</name>
    <dbReference type="NCBI Taxonomy" id="180675"/>
    <lineage>
        <taxon>Eukaryota</taxon>
        <taxon>Viridiplantae</taxon>
        <taxon>Streptophyta</taxon>
        <taxon>Embryophyta</taxon>
        <taxon>Tracheophyta</taxon>
        <taxon>Spermatophyta</taxon>
        <taxon>Magnoliopsida</taxon>
        <taxon>eudicotyledons</taxon>
        <taxon>Gunneridae</taxon>
        <taxon>Pentapetalae</taxon>
        <taxon>asterids</taxon>
        <taxon>lamiids</taxon>
        <taxon>Lamiales</taxon>
        <taxon>Lamiaceae</taxon>
        <taxon>Nepetoideae</taxon>
        <taxon>Mentheae</taxon>
        <taxon>Salviinae</taxon>
        <taxon>Salvia</taxon>
        <taxon>Salvia subgen. Calosphace</taxon>
        <taxon>core Calosphace</taxon>
    </lineage>
</organism>
<dbReference type="EMBL" id="PNBA02000008">
    <property type="protein sequence ID" value="KAG6415852.1"/>
    <property type="molecule type" value="Genomic_DNA"/>
</dbReference>
<protein>
    <submittedName>
        <fullName evidence="3">Uncharacterized protein</fullName>
    </submittedName>
</protein>
<reference evidence="3" key="2">
    <citation type="submission" date="2020-08" db="EMBL/GenBank/DDBJ databases">
        <title>Plant Genome Project.</title>
        <authorList>
            <person name="Zhang R.-G."/>
        </authorList>
    </citation>
    <scope>NUCLEOTIDE SEQUENCE</scope>
    <source>
        <strain evidence="3">Huo1</strain>
        <tissue evidence="3">Leaf</tissue>
    </source>
</reference>
<dbReference type="GO" id="GO:0006890">
    <property type="term" value="P:retrograde vesicle-mediated transport, Golgi to endoplasmic reticulum"/>
    <property type="evidence" value="ECO:0007669"/>
    <property type="project" value="InterPro"/>
</dbReference>
<reference evidence="3" key="1">
    <citation type="submission" date="2018-01" db="EMBL/GenBank/DDBJ databases">
        <authorList>
            <person name="Mao J.F."/>
        </authorList>
    </citation>
    <scope>NUCLEOTIDE SEQUENCE</scope>
    <source>
        <strain evidence="3">Huo1</strain>
        <tissue evidence="3">Leaf</tissue>
    </source>
</reference>
<dbReference type="GO" id="GO:0006888">
    <property type="term" value="P:endoplasmic reticulum to Golgi vesicle-mediated transport"/>
    <property type="evidence" value="ECO:0007669"/>
    <property type="project" value="InterPro"/>
</dbReference>
<keyword evidence="1" id="KW-0653">Protein transport</keyword>
<gene>
    <name evidence="3" type="ORF">SASPL_123271</name>
</gene>
<evidence type="ECO:0000256" key="1">
    <source>
        <dbReference type="ARBA" id="ARBA00022927"/>
    </source>
</evidence>
<dbReference type="GO" id="GO:0015031">
    <property type="term" value="P:protein transport"/>
    <property type="evidence" value="ECO:0007669"/>
    <property type="project" value="UniProtKB-KW"/>
</dbReference>
<evidence type="ECO:0000256" key="2">
    <source>
        <dbReference type="ARBA" id="ARBA00046280"/>
    </source>
</evidence>
<dbReference type="GO" id="GO:0012505">
    <property type="term" value="C:endomembrane system"/>
    <property type="evidence" value="ECO:0007669"/>
    <property type="project" value="UniProtKB-SubCell"/>
</dbReference>
<dbReference type="GO" id="GO:0005737">
    <property type="term" value="C:cytoplasm"/>
    <property type="evidence" value="ECO:0007669"/>
    <property type="project" value="UniProtKB-ARBA"/>
</dbReference>
<sequence>MVKLTMIGRAVDGLPLVEGLDDGRDVQDADFYKQTECAIENTSKINLNGNQIETAAQSHEVSQMSSRLTSESRMYADTAKDLNRQGLIGSDTEMCPGCSCSRSGVPAPLRPKQILVMFDGAPYFETDLLN</sequence>
<comment type="caution">
    <text evidence="3">The sequence shown here is derived from an EMBL/GenBank/DDBJ whole genome shotgun (WGS) entry which is preliminary data.</text>
</comment>
<name>A0A8X8XN74_SALSN</name>
<evidence type="ECO:0000313" key="3">
    <source>
        <dbReference type="EMBL" id="KAG6415852.1"/>
    </source>
</evidence>
<comment type="subcellular location">
    <subcellularLocation>
        <location evidence="2">Endomembrane system</location>
        <topology evidence="2">Single-pass type IV membrane protein</topology>
    </subcellularLocation>
</comment>
<accession>A0A8X8XN74</accession>
<dbReference type="GO" id="GO:0005484">
    <property type="term" value="F:SNAP receptor activity"/>
    <property type="evidence" value="ECO:0007669"/>
    <property type="project" value="InterPro"/>
</dbReference>